<keyword evidence="1" id="KW-0645">Protease</keyword>
<dbReference type="GO" id="GO:0005886">
    <property type="term" value="C:plasma membrane"/>
    <property type="evidence" value="ECO:0007669"/>
    <property type="project" value="UniProtKB-SubCell"/>
</dbReference>
<feature type="transmembrane region" description="Helical" evidence="3">
    <location>
        <begin position="37"/>
        <end position="55"/>
    </location>
</feature>
<proteinExistence type="inferred from homology"/>
<dbReference type="AlphaFoldDB" id="A0A1G9WXD5"/>
<dbReference type="PIRSF" id="PIRSF018571">
    <property type="entry name" value="SpoIIGA"/>
    <property type="match status" value="1"/>
</dbReference>
<dbReference type="Pfam" id="PF03419">
    <property type="entry name" value="Peptidase_U4"/>
    <property type="match status" value="1"/>
</dbReference>
<name>A0A1G9WXD5_9FIRM</name>
<protein>
    <recommendedName>
        <fullName evidence="1">Sporulation sigma-E factor-processing peptidase</fullName>
        <ecNumber evidence="1">3.4.23.-</ecNumber>
    </recommendedName>
    <alternativeName>
        <fullName evidence="1">Membrane-associated aspartic protease</fullName>
    </alternativeName>
    <alternativeName>
        <fullName evidence="1">Stage II sporulation protein GA</fullName>
    </alternativeName>
</protein>
<dbReference type="RefSeq" id="WP_162840304.1">
    <property type="nucleotide sequence ID" value="NZ_FNID01000007.1"/>
</dbReference>
<evidence type="ECO:0000256" key="3">
    <source>
        <dbReference type="SAM" id="Phobius"/>
    </source>
</evidence>
<feature type="transmembrane region" description="Helical" evidence="3">
    <location>
        <begin position="124"/>
        <end position="144"/>
    </location>
</feature>
<dbReference type="InterPro" id="IPR005081">
    <property type="entry name" value="SpoIIGA"/>
</dbReference>
<dbReference type="GO" id="GO:0030436">
    <property type="term" value="P:asexual sporulation"/>
    <property type="evidence" value="ECO:0007669"/>
    <property type="project" value="InterPro"/>
</dbReference>
<feature type="transmembrane region" description="Helical" evidence="3">
    <location>
        <begin position="61"/>
        <end position="81"/>
    </location>
</feature>
<keyword evidence="1 3" id="KW-0472">Membrane</keyword>
<comment type="function">
    <text evidence="1">Probable aspartic protease that is responsible for the proteolytic cleavage of the RNA polymerase sigma E factor (SigE/spoIIGB) to yield the active peptide in the mother cell during sporulation. Responds to a signal from the forespore that is triggered by the extracellular signal protein SpoIIR.</text>
</comment>
<gene>
    <name evidence="4" type="ORF">SAMN05192585_10714</name>
</gene>
<comment type="subcellular location">
    <subcellularLocation>
        <location evidence="1">Cell membrane</location>
    </subcellularLocation>
</comment>
<comment type="similarity">
    <text evidence="1">Belongs to the peptidase U4 family.</text>
</comment>
<sequence>MNEQVVYLDVLLGLNLLVNYFLLLFTAKCASMPYKRLRLLLGSAVGAITSLIIFAPRLNLFIDLLLKVLFASGITAASFGIKNFKNFIRCCCIFIISTLLYGGVAIGLYFLLSPEGMIINNSVVYINISALWLMIYTIAAYLILSVIQFVAKRRAPQALNYRVTIGFCGKKVTVNAVVDTGNSLCETFSQAPVAVCSLNELKHILPEQITEMVIRKDITAGFQALSQSQHAVAIRLIPYNDVSGEGVLPAFRPESFELEQNGKRYSVRDVYVAVSEKQVTGTDYSCILNPKIIEISNEKRRAEAYEG</sequence>
<dbReference type="GO" id="GO:0030435">
    <property type="term" value="P:sporulation resulting in formation of a cellular spore"/>
    <property type="evidence" value="ECO:0007669"/>
    <property type="project" value="UniProtKB-KW"/>
</dbReference>
<accession>A0A1G9WXD5</accession>
<dbReference type="STRING" id="258515.SAMN05192585_10714"/>
<evidence type="ECO:0000313" key="4">
    <source>
        <dbReference type="EMBL" id="SDM88745.1"/>
    </source>
</evidence>
<dbReference type="GO" id="GO:0004190">
    <property type="term" value="F:aspartic-type endopeptidase activity"/>
    <property type="evidence" value="ECO:0007669"/>
    <property type="project" value="UniProtKB-KW"/>
</dbReference>
<keyword evidence="1" id="KW-0378">Hydrolase</keyword>
<keyword evidence="3" id="KW-1133">Transmembrane helix</keyword>
<dbReference type="EMBL" id="FNID01000007">
    <property type="protein sequence ID" value="SDM88745.1"/>
    <property type="molecule type" value="Genomic_DNA"/>
</dbReference>
<organism evidence="4 5">
    <name type="scientific">Acetanaerobacterium elongatum</name>
    <dbReference type="NCBI Taxonomy" id="258515"/>
    <lineage>
        <taxon>Bacteria</taxon>
        <taxon>Bacillati</taxon>
        <taxon>Bacillota</taxon>
        <taxon>Clostridia</taxon>
        <taxon>Eubacteriales</taxon>
        <taxon>Oscillospiraceae</taxon>
        <taxon>Acetanaerobacterium</taxon>
    </lineage>
</organism>
<keyword evidence="5" id="KW-1185">Reference proteome</keyword>
<evidence type="ECO:0000256" key="1">
    <source>
        <dbReference type="PIRNR" id="PIRNR018571"/>
    </source>
</evidence>
<feature type="active site" evidence="2">
    <location>
        <position position="179"/>
    </location>
</feature>
<reference evidence="4 5" key="1">
    <citation type="submission" date="2016-10" db="EMBL/GenBank/DDBJ databases">
        <authorList>
            <person name="de Groot N.N."/>
        </authorList>
    </citation>
    <scope>NUCLEOTIDE SEQUENCE [LARGE SCALE GENOMIC DNA]</scope>
    <source>
        <strain evidence="4 5">CGMCC 1.5012</strain>
    </source>
</reference>
<dbReference type="Proteomes" id="UP000199182">
    <property type="component" value="Unassembled WGS sequence"/>
</dbReference>
<feature type="transmembrane region" description="Helical" evidence="3">
    <location>
        <begin position="93"/>
        <end position="112"/>
    </location>
</feature>
<evidence type="ECO:0000313" key="5">
    <source>
        <dbReference type="Proteomes" id="UP000199182"/>
    </source>
</evidence>
<feature type="transmembrane region" description="Helical" evidence="3">
    <location>
        <begin position="6"/>
        <end position="25"/>
    </location>
</feature>
<dbReference type="GO" id="GO:0006508">
    <property type="term" value="P:proteolysis"/>
    <property type="evidence" value="ECO:0007669"/>
    <property type="project" value="UniProtKB-KW"/>
</dbReference>
<keyword evidence="1" id="KW-0749">Sporulation</keyword>
<keyword evidence="1" id="KW-1003">Cell membrane</keyword>
<keyword evidence="1" id="KW-0064">Aspartyl protease</keyword>
<evidence type="ECO:0000256" key="2">
    <source>
        <dbReference type="PIRSR" id="PIRSR018571-1"/>
    </source>
</evidence>
<keyword evidence="3" id="KW-0812">Transmembrane</keyword>
<dbReference type="EC" id="3.4.23.-" evidence="1"/>